<dbReference type="EMBL" id="MCGR01000004">
    <property type="protein sequence ID" value="ORY90089.1"/>
    <property type="molecule type" value="Genomic_DNA"/>
</dbReference>
<dbReference type="InterPro" id="IPR050493">
    <property type="entry name" value="FAD-dep_Monooxygenase_BioMet"/>
</dbReference>
<evidence type="ECO:0000259" key="7">
    <source>
        <dbReference type="Pfam" id="PF01494"/>
    </source>
</evidence>
<accession>A0A1Y2G0A4</accession>
<keyword evidence="5" id="KW-0503">Monooxygenase</keyword>
<dbReference type="Gene3D" id="3.50.50.60">
    <property type="entry name" value="FAD/NAD(P)-binding domain"/>
    <property type="match status" value="1"/>
</dbReference>
<feature type="domain" description="FAD-binding" evidence="7">
    <location>
        <begin position="7"/>
        <end position="336"/>
    </location>
</feature>
<dbReference type="PRINTS" id="PR00420">
    <property type="entry name" value="RNGMNOXGNASE"/>
</dbReference>
<evidence type="ECO:0000256" key="1">
    <source>
        <dbReference type="ARBA" id="ARBA00007992"/>
    </source>
</evidence>
<comment type="similarity">
    <text evidence="1">Belongs to the paxM FAD-dependent monooxygenase family.</text>
</comment>
<gene>
    <name evidence="8" type="ORF">BCR35DRAFT_317057</name>
</gene>
<dbReference type="Pfam" id="PF01494">
    <property type="entry name" value="FAD_binding_3"/>
    <property type="match status" value="1"/>
</dbReference>
<organism evidence="8 9">
    <name type="scientific">Leucosporidium creatinivorum</name>
    <dbReference type="NCBI Taxonomy" id="106004"/>
    <lineage>
        <taxon>Eukaryota</taxon>
        <taxon>Fungi</taxon>
        <taxon>Dikarya</taxon>
        <taxon>Basidiomycota</taxon>
        <taxon>Pucciniomycotina</taxon>
        <taxon>Microbotryomycetes</taxon>
        <taxon>Leucosporidiales</taxon>
        <taxon>Leucosporidium</taxon>
    </lineage>
</organism>
<keyword evidence="3" id="KW-0274">FAD</keyword>
<sequence length="443" mass="47537">MSDSERLKIIIIGAGIAGLAAATALRAEHQVLVLESSRLKQEVGAAIHLGPNASKIAIERWGMDLTRLNSPEVAWYTEYTQQGEPQIKAQIDTRRDFGAPWLLNHRVDLHQELRRLATDAEGPGAPATVRTGARVLSVDGDEGTVTLGDGEILKADVLVGADGIHSIARTAVLGYDLVAKRSGHSAYRMLIPREKVIEDPELSFLVDGTSLGITTFVSHDRRVVAYPCRGSTRPELLNIVAIVPDRALEAGSTESWSAEGSVAELVASFSSFAPKLRPSCGLWQLRDQDPLHSWTRGRLIIIGDASHAMLPHQGQGGGQSVEDAEALGALLSGLTRAQSSRIPQRLQLVESVRIERASKIQGYSREKALGAKDGNTFTLNAGEFSAYNYSYFGALDWARKLGIEVDGLEGGGKEQVAGRDGDEKEPSEAPVRQALASLVAASG</sequence>
<reference evidence="8 9" key="1">
    <citation type="submission" date="2016-07" db="EMBL/GenBank/DDBJ databases">
        <title>Pervasive Adenine N6-methylation of Active Genes in Fungi.</title>
        <authorList>
            <consortium name="DOE Joint Genome Institute"/>
            <person name="Mondo S.J."/>
            <person name="Dannebaum R.O."/>
            <person name="Kuo R.C."/>
            <person name="Labutti K."/>
            <person name="Haridas S."/>
            <person name="Kuo A."/>
            <person name="Salamov A."/>
            <person name="Ahrendt S.R."/>
            <person name="Lipzen A."/>
            <person name="Sullivan W."/>
            <person name="Andreopoulos W.B."/>
            <person name="Clum A."/>
            <person name="Lindquist E."/>
            <person name="Daum C."/>
            <person name="Ramamoorthy G.K."/>
            <person name="Gryganskyi A."/>
            <person name="Culley D."/>
            <person name="Magnuson J.K."/>
            <person name="James T.Y."/>
            <person name="O'Malley M.A."/>
            <person name="Stajich J.E."/>
            <person name="Spatafora J.W."/>
            <person name="Visel A."/>
            <person name="Grigoriev I.V."/>
        </authorList>
    </citation>
    <scope>NUCLEOTIDE SEQUENCE [LARGE SCALE GENOMIC DNA]</scope>
    <source>
        <strain evidence="8 9">62-1032</strain>
    </source>
</reference>
<keyword evidence="9" id="KW-1185">Reference proteome</keyword>
<comment type="caution">
    <text evidence="8">The sequence shown here is derived from an EMBL/GenBank/DDBJ whole genome shotgun (WGS) entry which is preliminary data.</text>
</comment>
<proteinExistence type="inferred from homology"/>
<evidence type="ECO:0000256" key="4">
    <source>
        <dbReference type="ARBA" id="ARBA00023002"/>
    </source>
</evidence>
<dbReference type="InterPro" id="IPR036188">
    <property type="entry name" value="FAD/NAD-bd_sf"/>
</dbReference>
<protein>
    <recommendedName>
        <fullName evidence="7">FAD-binding domain-containing protein</fullName>
    </recommendedName>
</protein>
<dbReference type="GO" id="GO:0071949">
    <property type="term" value="F:FAD binding"/>
    <property type="evidence" value="ECO:0007669"/>
    <property type="project" value="InterPro"/>
</dbReference>
<dbReference type="InterPro" id="IPR002938">
    <property type="entry name" value="FAD-bd"/>
</dbReference>
<dbReference type="PANTHER" id="PTHR13789">
    <property type="entry name" value="MONOOXYGENASE"/>
    <property type="match status" value="1"/>
</dbReference>
<evidence type="ECO:0000256" key="5">
    <source>
        <dbReference type="ARBA" id="ARBA00023033"/>
    </source>
</evidence>
<dbReference type="OrthoDB" id="47494at2759"/>
<evidence type="ECO:0000256" key="6">
    <source>
        <dbReference type="SAM" id="MobiDB-lite"/>
    </source>
</evidence>
<dbReference type="AlphaFoldDB" id="A0A1Y2G0A4"/>
<keyword evidence="4" id="KW-0560">Oxidoreductase</keyword>
<evidence type="ECO:0000313" key="8">
    <source>
        <dbReference type="EMBL" id="ORY90089.1"/>
    </source>
</evidence>
<dbReference type="SUPFAM" id="SSF54373">
    <property type="entry name" value="FAD-linked reductases, C-terminal domain"/>
    <property type="match status" value="1"/>
</dbReference>
<evidence type="ECO:0000256" key="3">
    <source>
        <dbReference type="ARBA" id="ARBA00022827"/>
    </source>
</evidence>
<dbReference type="InParanoid" id="A0A1Y2G0A4"/>
<feature type="region of interest" description="Disordered" evidence="6">
    <location>
        <begin position="409"/>
        <end position="433"/>
    </location>
</feature>
<dbReference type="Proteomes" id="UP000193467">
    <property type="component" value="Unassembled WGS sequence"/>
</dbReference>
<feature type="compositionally biased region" description="Basic and acidic residues" evidence="6">
    <location>
        <begin position="416"/>
        <end position="427"/>
    </location>
</feature>
<dbReference type="STRING" id="106004.A0A1Y2G0A4"/>
<dbReference type="SUPFAM" id="SSF51905">
    <property type="entry name" value="FAD/NAD(P)-binding domain"/>
    <property type="match status" value="1"/>
</dbReference>
<evidence type="ECO:0000313" key="9">
    <source>
        <dbReference type="Proteomes" id="UP000193467"/>
    </source>
</evidence>
<dbReference type="GO" id="GO:0004497">
    <property type="term" value="F:monooxygenase activity"/>
    <property type="evidence" value="ECO:0007669"/>
    <property type="project" value="UniProtKB-KW"/>
</dbReference>
<keyword evidence="2" id="KW-0285">Flavoprotein</keyword>
<name>A0A1Y2G0A4_9BASI</name>
<dbReference type="PANTHER" id="PTHR13789:SF314">
    <property type="entry name" value="FAD-BINDING DOMAIN-CONTAINING PROTEIN"/>
    <property type="match status" value="1"/>
</dbReference>
<evidence type="ECO:0000256" key="2">
    <source>
        <dbReference type="ARBA" id="ARBA00022630"/>
    </source>
</evidence>